<feature type="compositionally biased region" description="Polar residues" evidence="4">
    <location>
        <begin position="612"/>
        <end position="623"/>
    </location>
</feature>
<feature type="region of interest" description="Disordered" evidence="4">
    <location>
        <begin position="1"/>
        <end position="32"/>
    </location>
</feature>
<dbReference type="SUPFAM" id="SSF48403">
    <property type="entry name" value="Ankyrin repeat"/>
    <property type="match status" value="2"/>
</dbReference>
<feature type="compositionally biased region" description="Basic and acidic residues" evidence="4">
    <location>
        <begin position="661"/>
        <end position="678"/>
    </location>
</feature>
<proteinExistence type="predicted"/>
<feature type="region of interest" description="Disordered" evidence="4">
    <location>
        <begin position="698"/>
        <end position="720"/>
    </location>
</feature>
<gene>
    <name evidence="5" type="ORF">PMEA_00015660</name>
</gene>
<dbReference type="Pfam" id="PF12796">
    <property type="entry name" value="Ank_2"/>
    <property type="match status" value="4"/>
</dbReference>
<name>A0AAU9X342_9CNID</name>
<sequence length="992" mass="110266">MTSNESDDENLALNSESHVQSGSSQDGVLPTPLHAAAVNGNKSLLQRLLQEEERSLINNGDQFGRTPLVYSVLGDRLDCAELLLKAGGNVGSCDMDGRTPLHWAAYQGNVKCVKLLLSKGANWKVKDNKGRTPLHFATSHQSPKCLSILLKRVPKGEADEPDNDEMTSLHWSVSYGNAEHVKLLLKAGCSVTVTDLEKRTPLHWAITNPDPAVVKLILEANSEIINHQDNEGRTALHLAVAEQNEAAVKVLLALDKCKVSAQDNMSRSPLHWAAVLGNSQLVKMLLERNADFTAADSNGATALHYVAQSNYCETVKVFLSFDKVNDIPDNEGRTALMWAAGKGSESALKTMLEHNLDVHAKDKLGGTALHSAAYSGHVNCVKLLIQFGACVDALDMLQHTPIFRACEMGHTEVVNNLILHGATVNLEDQDGRTLLHWAALGGHAPICNALIEQSVPSDTKDHLGRTPLQCAAHGGFVKFMTVLMEHGAEVDHQDNDGITALHWSCASGHLDAVKLLLRYKAFPNFKESNADRLTPLDYAIIGDHQDVAQYMIEQGALTINGIQDIAATTVQKCWRGYTVRKAFQDKKNLFLRHEQLKGQKRASAARTGDIFGNQSPYSVSPGSASPRDFTKTDAFDNEQHLQVFTEDFPEENMEEVLPPFTEERRHSQNEGSAKDKLLPDNTCPRDYTERHVTNVLQEAKMDESWSSSESASPGRKSEDRFHFKNDAEMVRVVSSLLLEEDFELDEEFSFANEGENTVRRVNVTKNDPPRLAPAKKLHSGISKAELARRERERLRLIRSKVNAAVLIQRWFRKWISMRRERFERDVVLSEVKNEQEELNKEVAALTIQLAWRKHYRLEFEKISAGTKQQKSKKPSFLSSASCKQKHNGIHIYGRPLRKVPSMNGFNSRNAFKRKPGSTKHDPASPAAMSYNMAMDLYHPLGSRQGNSRAAIVTSSTRVRPGSMKRTVNGWTHNIGFLSRISGHKTGSKDPKT</sequence>
<dbReference type="Gene3D" id="1.20.5.190">
    <property type="match status" value="1"/>
</dbReference>
<dbReference type="Pfam" id="PF00612">
    <property type="entry name" value="IQ"/>
    <property type="match status" value="2"/>
</dbReference>
<dbReference type="PROSITE" id="PS50088">
    <property type="entry name" value="ANK_REPEAT"/>
    <property type="match status" value="12"/>
</dbReference>
<feature type="repeat" description="ANK" evidence="3">
    <location>
        <begin position="197"/>
        <end position="229"/>
    </location>
</feature>
<dbReference type="SMART" id="SM00248">
    <property type="entry name" value="ANK"/>
    <property type="match status" value="16"/>
</dbReference>
<dbReference type="CDD" id="cd23767">
    <property type="entry name" value="IQCD"/>
    <property type="match status" value="1"/>
</dbReference>
<feature type="repeat" description="ANK" evidence="3">
    <location>
        <begin position="364"/>
        <end position="396"/>
    </location>
</feature>
<dbReference type="Gene3D" id="1.25.40.20">
    <property type="entry name" value="Ankyrin repeat-containing domain"/>
    <property type="match status" value="5"/>
</dbReference>
<dbReference type="PRINTS" id="PR01415">
    <property type="entry name" value="ANKYRIN"/>
</dbReference>
<feature type="region of interest" description="Disordered" evidence="4">
    <location>
        <begin position="600"/>
        <end position="631"/>
    </location>
</feature>
<dbReference type="EMBL" id="CALNXJ010000028">
    <property type="protein sequence ID" value="CAH3134024.1"/>
    <property type="molecule type" value="Genomic_DNA"/>
</dbReference>
<feature type="compositionally biased region" description="Acidic residues" evidence="4">
    <location>
        <begin position="1"/>
        <end position="10"/>
    </location>
</feature>
<evidence type="ECO:0008006" key="7">
    <source>
        <dbReference type="Google" id="ProtNLM"/>
    </source>
</evidence>
<feature type="repeat" description="ANK" evidence="3">
    <location>
        <begin position="164"/>
        <end position="196"/>
    </location>
</feature>
<dbReference type="PANTHER" id="PTHR24198">
    <property type="entry name" value="ANKYRIN REPEAT AND PROTEIN KINASE DOMAIN-CONTAINING PROTEIN"/>
    <property type="match status" value="1"/>
</dbReference>
<feature type="repeat" description="ANK" evidence="3">
    <location>
        <begin position="331"/>
        <end position="363"/>
    </location>
</feature>
<evidence type="ECO:0000313" key="5">
    <source>
        <dbReference type="EMBL" id="CAH3134024.1"/>
    </source>
</evidence>
<feature type="compositionally biased region" description="Polar residues" evidence="4">
    <location>
        <begin position="12"/>
        <end position="26"/>
    </location>
</feature>
<feature type="repeat" description="ANK" evidence="3">
    <location>
        <begin position="397"/>
        <end position="429"/>
    </location>
</feature>
<feature type="repeat" description="ANK" evidence="3">
    <location>
        <begin position="231"/>
        <end position="252"/>
    </location>
</feature>
<evidence type="ECO:0000313" key="6">
    <source>
        <dbReference type="Proteomes" id="UP001159428"/>
    </source>
</evidence>
<feature type="region of interest" description="Disordered" evidence="4">
    <location>
        <begin position="947"/>
        <end position="966"/>
    </location>
</feature>
<feature type="repeat" description="ANK" evidence="3">
    <location>
        <begin position="496"/>
        <end position="528"/>
    </location>
</feature>
<keyword evidence="1" id="KW-0677">Repeat</keyword>
<feature type="repeat" description="ANK" evidence="3">
    <location>
        <begin position="463"/>
        <end position="495"/>
    </location>
</feature>
<dbReference type="InterPro" id="IPR002110">
    <property type="entry name" value="Ankyrin_rpt"/>
</dbReference>
<dbReference type="AlphaFoldDB" id="A0AAU9X342"/>
<dbReference type="InterPro" id="IPR000048">
    <property type="entry name" value="IQ_motif_EF-hand-BS"/>
</dbReference>
<evidence type="ECO:0000256" key="2">
    <source>
        <dbReference type="ARBA" id="ARBA00023043"/>
    </source>
</evidence>
<dbReference type="SMART" id="SM00015">
    <property type="entry name" value="IQ"/>
    <property type="match status" value="1"/>
</dbReference>
<feature type="region of interest" description="Disordered" evidence="4">
    <location>
        <begin position="659"/>
        <end position="686"/>
    </location>
</feature>
<dbReference type="PROSITE" id="PS50297">
    <property type="entry name" value="ANK_REP_REGION"/>
    <property type="match status" value="11"/>
</dbReference>
<reference evidence="5 6" key="1">
    <citation type="submission" date="2022-05" db="EMBL/GenBank/DDBJ databases">
        <authorList>
            <consortium name="Genoscope - CEA"/>
            <person name="William W."/>
        </authorList>
    </citation>
    <scope>NUCLEOTIDE SEQUENCE [LARGE SCALE GENOMIC DNA]</scope>
</reference>
<feature type="repeat" description="ANK" evidence="3">
    <location>
        <begin position="265"/>
        <end position="297"/>
    </location>
</feature>
<accession>A0AAU9X342</accession>
<feature type="repeat" description="ANK" evidence="3">
    <location>
        <begin position="96"/>
        <end position="128"/>
    </location>
</feature>
<keyword evidence="2 3" id="KW-0040">ANK repeat</keyword>
<evidence type="ECO:0000256" key="3">
    <source>
        <dbReference type="PROSITE-ProRule" id="PRU00023"/>
    </source>
</evidence>
<protein>
    <recommendedName>
        <fullName evidence="7">Inversin</fullName>
    </recommendedName>
</protein>
<feature type="repeat" description="ANK" evidence="3">
    <location>
        <begin position="63"/>
        <end position="95"/>
    </location>
</feature>
<keyword evidence="6" id="KW-1185">Reference proteome</keyword>
<comment type="caution">
    <text evidence="5">The sequence shown here is derived from an EMBL/GenBank/DDBJ whole genome shotgun (WGS) entry which is preliminary data.</text>
</comment>
<dbReference type="Pfam" id="PF00023">
    <property type="entry name" value="Ank"/>
    <property type="match status" value="3"/>
</dbReference>
<dbReference type="PANTHER" id="PTHR24198:SF194">
    <property type="entry name" value="INVERSIN-A"/>
    <property type="match status" value="1"/>
</dbReference>
<organism evidence="5 6">
    <name type="scientific">Pocillopora meandrina</name>
    <dbReference type="NCBI Taxonomy" id="46732"/>
    <lineage>
        <taxon>Eukaryota</taxon>
        <taxon>Metazoa</taxon>
        <taxon>Cnidaria</taxon>
        <taxon>Anthozoa</taxon>
        <taxon>Hexacorallia</taxon>
        <taxon>Scleractinia</taxon>
        <taxon>Astrocoeniina</taxon>
        <taxon>Pocilloporidae</taxon>
        <taxon>Pocillopora</taxon>
    </lineage>
</organism>
<feature type="repeat" description="ANK" evidence="3">
    <location>
        <begin position="430"/>
        <end position="462"/>
    </location>
</feature>
<feature type="compositionally biased region" description="Polar residues" evidence="4">
    <location>
        <begin position="947"/>
        <end position="957"/>
    </location>
</feature>
<dbReference type="Proteomes" id="UP001159428">
    <property type="component" value="Unassembled WGS sequence"/>
</dbReference>
<evidence type="ECO:0000256" key="1">
    <source>
        <dbReference type="ARBA" id="ARBA00022737"/>
    </source>
</evidence>
<dbReference type="InterPro" id="IPR036770">
    <property type="entry name" value="Ankyrin_rpt-contain_sf"/>
</dbReference>
<evidence type="ECO:0000256" key="4">
    <source>
        <dbReference type="SAM" id="MobiDB-lite"/>
    </source>
</evidence>
<dbReference type="PROSITE" id="PS50096">
    <property type="entry name" value="IQ"/>
    <property type="match status" value="1"/>
</dbReference>